<dbReference type="InterPro" id="IPR047641">
    <property type="entry name" value="ABC_transpr_MalK/UgpC-like"/>
</dbReference>
<dbReference type="GO" id="GO:0005524">
    <property type="term" value="F:ATP binding"/>
    <property type="evidence" value="ECO:0007669"/>
    <property type="project" value="UniProtKB-KW"/>
</dbReference>
<evidence type="ECO:0000256" key="1">
    <source>
        <dbReference type="ARBA" id="ARBA00022448"/>
    </source>
</evidence>
<dbReference type="InterPro" id="IPR015853">
    <property type="entry name" value="ABC_transpr_FbpC"/>
</dbReference>
<dbReference type="InterPro" id="IPR013611">
    <property type="entry name" value="Transp-assoc_OB_typ2"/>
</dbReference>
<evidence type="ECO:0000256" key="4">
    <source>
        <dbReference type="ARBA" id="ARBA00022840"/>
    </source>
</evidence>
<protein>
    <submittedName>
        <fullName evidence="6">Glycerol transport system ATP-binding protein</fullName>
    </submittedName>
</protein>
<dbReference type="GO" id="GO:0015408">
    <property type="term" value="F:ABC-type ferric iron transporter activity"/>
    <property type="evidence" value="ECO:0007669"/>
    <property type="project" value="InterPro"/>
</dbReference>
<dbReference type="Proteomes" id="UP001155027">
    <property type="component" value="Unassembled WGS sequence"/>
</dbReference>
<dbReference type="SUPFAM" id="SSF52540">
    <property type="entry name" value="P-loop containing nucleoside triphosphate hydrolases"/>
    <property type="match status" value="1"/>
</dbReference>
<dbReference type="RefSeq" id="WP_011404219.1">
    <property type="nucleotide sequence ID" value="NZ_CALTSF010000001.1"/>
</dbReference>
<accession>A0A9X2PWG9</accession>
<gene>
    <name evidence="6" type="ORF">GGP71_000680</name>
</gene>
<dbReference type="CDD" id="cd03259">
    <property type="entry name" value="ABC_Carb_Solutes_like"/>
    <property type="match status" value="1"/>
</dbReference>
<dbReference type="GO" id="GO:0016887">
    <property type="term" value="F:ATP hydrolysis activity"/>
    <property type="evidence" value="ECO:0007669"/>
    <property type="project" value="InterPro"/>
</dbReference>
<keyword evidence="4 6" id="KW-0067">ATP-binding</keyword>
<evidence type="ECO:0000256" key="5">
    <source>
        <dbReference type="ARBA" id="ARBA00023136"/>
    </source>
</evidence>
<organism evidence="6 7">
    <name type="scientific">Salinibacter ruber</name>
    <dbReference type="NCBI Taxonomy" id="146919"/>
    <lineage>
        <taxon>Bacteria</taxon>
        <taxon>Pseudomonadati</taxon>
        <taxon>Rhodothermota</taxon>
        <taxon>Rhodothermia</taxon>
        <taxon>Rhodothermales</taxon>
        <taxon>Salinibacteraceae</taxon>
        <taxon>Salinibacter</taxon>
    </lineage>
</organism>
<dbReference type="PANTHER" id="PTHR43875:SF14">
    <property type="entry name" value="ABC TRANSPORTER ATP-BINDING PROTEIN"/>
    <property type="match status" value="1"/>
</dbReference>
<evidence type="ECO:0000313" key="6">
    <source>
        <dbReference type="EMBL" id="MCS3676773.1"/>
    </source>
</evidence>
<dbReference type="Pfam" id="PF08402">
    <property type="entry name" value="TOBE_2"/>
    <property type="match status" value="1"/>
</dbReference>
<dbReference type="Pfam" id="PF00005">
    <property type="entry name" value="ABC_tran"/>
    <property type="match status" value="1"/>
</dbReference>
<keyword evidence="1" id="KW-0813">Transport</keyword>
<dbReference type="InterPro" id="IPR003593">
    <property type="entry name" value="AAA+_ATPase"/>
</dbReference>
<keyword evidence="2" id="KW-1003">Cell membrane</keyword>
<dbReference type="Gene3D" id="3.40.50.300">
    <property type="entry name" value="P-loop containing nucleotide triphosphate hydrolases"/>
    <property type="match status" value="1"/>
</dbReference>
<keyword evidence="5" id="KW-0472">Membrane</keyword>
<keyword evidence="3" id="KW-0547">Nucleotide-binding</keyword>
<dbReference type="Gene3D" id="2.40.50.100">
    <property type="match status" value="1"/>
</dbReference>
<evidence type="ECO:0000256" key="3">
    <source>
        <dbReference type="ARBA" id="ARBA00022741"/>
    </source>
</evidence>
<dbReference type="EMBL" id="JANUAU010000002">
    <property type="protein sequence ID" value="MCS3676773.1"/>
    <property type="molecule type" value="Genomic_DNA"/>
</dbReference>
<name>A0A9X2PWG9_9BACT</name>
<dbReference type="PANTHER" id="PTHR43875">
    <property type="entry name" value="MALTODEXTRIN IMPORT ATP-BINDING PROTEIN MSMX"/>
    <property type="match status" value="1"/>
</dbReference>
<sequence>MAEIEVRDIRHVYDAGTADETVAIDHVDLTLQDGTANALLGPSGCGKTTLLQIISGLLQPTEGQVLIDGEDVTEKPPAERDIAQVFQFPVIYDSMDVYGNLAFPLRNGGTPENEIEERVQKIADLLELNDILHSSPSNLGPELNQLVALGRGIIRADTSAILFDEPMTDVEPARKLTIRRRVKEAQQEFEITALYVTHDQHEALTFAEQVAIMRDGRLVQYDSGETLYENPVNTFIGHFIGSPGMNLLECGVTENDAAPHAQIGPHTISVSADIHDEIDLSWTDCQIGIRPSSVTVQVADPKEDTDYIPATVDQVEMVGGYQILTTRLDDTEVEVKARVAHDFMIEEGASIWLNFPPDTVQFFHEKQAVHAQ</sequence>
<dbReference type="InterPro" id="IPR008995">
    <property type="entry name" value="Mo/tungstate-bd_C_term_dom"/>
</dbReference>
<dbReference type="InterPro" id="IPR012340">
    <property type="entry name" value="NA-bd_OB-fold"/>
</dbReference>
<dbReference type="Gene3D" id="2.40.50.140">
    <property type="entry name" value="Nucleic acid-binding proteins"/>
    <property type="match status" value="1"/>
</dbReference>
<dbReference type="SUPFAM" id="SSF50331">
    <property type="entry name" value="MOP-like"/>
    <property type="match status" value="1"/>
</dbReference>
<dbReference type="InterPro" id="IPR003439">
    <property type="entry name" value="ABC_transporter-like_ATP-bd"/>
</dbReference>
<comment type="caution">
    <text evidence="6">The sequence shown here is derived from an EMBL/GenBank/DDBJ whole genome shotgun (WGS) entry which is preliminary data.</text>
</comment>
<evidence type="ECO:0000256" key="2">
    <source>
        <dbReference type="ARBA" id="ARBA00022475"/>
    </source>
</evidence>
<evidence type="ECO:0000313" key="7">
    <source>
        <dbReference type="Proteomes" id="UP001155027"/>
    </source>
</evidence>
<dbReference type="AlphaFoldDB" id="A0A9X2PWG9"/>
<dbReference type="PROSITE" id="PS50893">
    <property type="entry name" value="ABC_TRANSPORTER_2"/>
    <property type="match status" value="1"/>
</dbReference>
<dbReference type="InterPro" id="IPR027417">
    <property type="entry name" value="P-loop_NTPase"/>
</dbReference>
<proteinExistence type="predicted"/>
<dbReference type="GO" id="GO:0055052">
    <property type="term" value="C:ATP-binding cassette (ABC) transporter complex, substrate-binding subunit-containing"/>
    <property type="evidence" value="ECO:0007669"/>
    <property type="project" value="TreeGrafter"/>
</dbReference>
<reference evidence="6" key="1">
    <citation type="submission" date="2022-08" db="EMBL/GenBank/DDBJ databases">
        <title>Genomic Encyclopedia of Type Strains, Phase V (KMG-V): Genome sequencing to study the core and pangenomes of soil and plant-associated prokaryotes.</title>
        <authorList>
            <person name="Whitman W."/>
        </authorList>
    </citation>
    <scope>NUCLEOTIDE SEQUENCE</scope>
    <source>
        <strain evidence="6">0</strain>
    </source>
</reference>
<dbReference type="SMART" id="SM00382">
    <property type="entry name" value="AAA"/>
    <property type="match status" value="1"/>
</dbReference>